<dbReference type="Proteomes" id="UP000250235">
    <property type="component" value="Unassembled WGS sequence"/>
</dbReference>
<sequence>MDPAKHKQNIQTARDYEMPKAPSKELVQLHPSTPTKTPAQRPTGQFPPLTSNYNRYSPLQNLPELPYKSVLATPSKQIQTSQAPQNNDEFKYVSKPWTENIGFAPFTEIPQSVKKQDYIRRLFPSSQYWETDNPEKIQKFYEFILVNR</sequence>
<evidence type="ECO:0000256" key="1">
    <source>
        <dbReference type="SAM" id="MobiDB-lite"/>
    </source>
</evidence>
<proteinExistence type="predicted"/>
<dbReference type="AlphaFoldDB" id="A0A2Z7CYN1"/>
<evidence type="ECO:0000313" key="3">
    <source>
        <dbReference type="Proteomes" id="UP000250235"/>
    </source>
</evidence>
<reference evidence="2 3" key="1">
    <citation type="journal article" date="2015" name="Proc. Natl. Acad. Sci. U.S.A.">
        <title>The resurrection genome of Boea hygrometrica: A blueprint for survival of dehydration.</title>
        <authorList>
            <person name="Xiao L."/>
            <person name="Yang G."/>
            <person name="Zhang L."/>
            <person name="Yang X."/>
            <person name="Zhao S."/>
            <person name="Ji Z."/>
            <person name="Zhou Q."/>
            <person name="Hu M."/>
            <person name="Wang Y."/>
            <person name="Chen M."/>
            <person name="Xu Y."/>
            <person name="Jin H."/>
            <person name="Xiao X."/>
            <person name="Hu G."/>
            <person name="Bao F."/>
            <person name="Hu Y."/>
            <person name="Wan P."/>
            <person name="Li L."/>
            <person name="Deng X."/>
            <person name="Kuang T."/>
            <person name="Xiang C."/>
            <person name="Zhu J.K."/>
            <person name="Oliver M.J."/>
            <person name="He Y."/>
        </authorList>
    </citation>
    <scope>NUCLEOTIDE SEQUENCE [LARGE SCALE GENOMIC DNA]</scope>
    <source>
        <strain evidence="3">cv. XS01</strain>
    </source>
</reference>
<protein>
    <submittedName>
        <fullName evidence="2">Uncharacterized protein</fullName>
    </submittedName>
</protein>
<accession>A0A2Z7CYN1</accession>
<organism evidence="2 3">
    <name type="scientific">Dorcoceras hygrometricum</name>
    <dbReference type="NCBI Taxonomy" id="472368"/>
    <lineage>
        <taxon>Eukaryota</taxon>
        <taxon>Viridiplantae</taxon>
        <taxon>Streptophyta</taxon>
        <taxon>Embryophyta</taxon>
        <taxon>Tracheophyta</taxon>
        <taxon>Spermatophyta</taxon>
        <taxon>Magnoliopsida</taxon>
        <taxon>eudicotyledons</taxon>
        <taxon>Gunneridae</taxon>
        <taxon>Pentapetalae</taxon>
        <taxon>asterids</taxon>
        <taxon>lamiids</taxon>
        <taxon>Lamiales</taxon>
        <taxon>Gesneriaceae</taxon>
        <taxon>Didymocarpoideae</taxon>
        <taxon>Trichosporeae</taxon>
        <taxon>Loxocarpinae</taxon>
        <taxon>Dorcoceras</taxon>
    </lineage>
</organism>
<dbReference type="EMBL" id="KQ991090">
    <property type="protein sequence ID" value="KZV52364.1"/>
    <property type="molecule type" value="Genomic_DNA"/>
</dbReference>
<evidence type="ECO:0000313" key="2">
    <source>
        <dbReference type="EMBL" id="KZV52364.1"/>
    </source>
</evidence>
<name>A0A2Z7CYN1_9LAMI</name>
<gene>
    <name evidence="2" type="ORF">F511_04969</name>
</gene>
<feature type="compositionally biased region" description="Polar residues" evidence="1">
    <location>
        <begin position="30"/>
        <end position="57"/>
    </location>
</feature>
<keyword evidence="3" id="KW-1185">Reference proteome</keyword>
<feature type="region of interest" description="Disordered" evidence="1">
    <location>
        <begin position="1"/>
        <end position="57"/>
    </location>
</feature>